<name>A0ABX8J919_9BACT</name>
<sequence length="109" mass="12012">MVVEKMGPEQLKKPCIADVLRAVERIYGLPEDGLVNADRSFKMAEAGSMAAWAVREMSDDTLTDLGHILGRDVTSLSSSIARLTDKSKGNADLAERMKQLKENLIDFET</sequence>
<keyword evidence="3" id="KW-1185">Reference proteome</keyword>
<organism evidence="2 3">
    <name type="scientific">Geomonas oryzisoli</name>
    <dbReference type="NCBI Taxonomy" id="2847992"/>
    <lineage>
        <taxon>Bacteria</taxon>
        <taxon>Pseudomonadati</taxon>
        <taxon>Thermodesulfobacteriota</taxon>
        <taxon>Desulfuromonadia</taxon>
        <taxon>Geobacterales</taxon>
        <taxon>Geobacteraceae</taxon>
        <taxon>Geomonas</taxon>
    </lineage>
</organism>
<dbReference type="RefSeq" id="WP_216799929.1">
    <property type="nucleotide sequence ID" value="NZ_CP076723.1"/>
</dbReference>
<accession>A0ABX8J919</accession>
<reference evidence="2 3" key="1">
    <citation type="submission" date="2021-06" db="EMBL/GenBank/DDBJ databases">
        <title>Gemonas diversity in paddy soil.</title>
        <authorList>
            <person name="Liu G."/>
        </authorList>
    </citation>
    <scope>NUCLEOTIDE SEQUENCE [LARGE SCALE GENOMIC DNA]</scope>
    <source>
        <strain evidence="2 3">RG10</strain>
    </source>
</reference>
<dbReference type="SMART" id="SM00760">
    <property type="entry name" value="Bac_DnaA_C"/>
    <property type="match status" value="1"/>
</dbReference>
<evidence type="ECO:0000313" key="3">
    <source>
        <dbReference type="Proteomes" id="UP000683557"/>
    </source>
</evidence>
<dbReference type="Proteomes" id="UP000683557">
    <property type="component" value="Chromosome"/>
</dbReference>
<dbReference type="EMBL" id="CP076723">
    <property type="protein sequence ID" value="QWV93189.1"/>
    <property type="molecule type" value="Genomic_DNA"/>
</dbReference>
<proteinExistence type="predicted"/>
<feature type="domain" description="Chromosomal replication initiator DnaA C-terminal" evidence="1">
    <location>
        <begin position="15"/>
        <end position="83"/>
    </location>
</feature>
<dbReference type="InterPro" id="IPR013159">
    <property type="entry name" value="DnaA_C"/>
</dbReference>
<gene>
    <name evidence="2" type="ORF">KP004_18785</name>
</gene>
<protein>
    <recommendedName>
        <fullName evidence="1">Chromosomal replication initiator DnaA C-terminal domain-containing protein</fullName>
    </recommendedName>
</protein>
<evidence type="ECO:0000313" key="2">
    <source>
        <dbReference type="EMBL" id="QWV93189.1"/>
    </source>
</evidence>
<evidence type="ECO:0000259" key="1">
    <source>
        <dbReference type="SMART" id="SM00760"/>
    </source>
</evidence>